<evidence type="ECO:0000313" key="3">
    <source>
        <dbReference type="Proteomes" id="UP000039865"/>
    </source>
</evidence>
<dbReference type="Proteomes" id="UP000039865">
    <property type="component" value="Unassembled WGS sequence"/>
</dbReference>
<gene>
    <name evidence="2" type="primary">Contig2443.g2629</name>
    <name evidence="2" type="ORF">STYLEM_16386</name>
</gene>
<accession>A0A078B1U7</accession>
<evidence type="ECO:0000259" key="1">
    <source>
        <dbReference type="Pfam" id="PF07534"/>
    </source>
</evidence>
<evidence type="ECO:0000313" key="2">
    <source>
        <dbReference type="EMBL" id="CDW87283.1"/>
    </source>
</evidence>
<dbReference type="InParanoid" id="A0A078B1U7"/>
<sequence>MRTNTSVVIGFYYKTPLASASDYFSQTDNELTALFSVTKQLRFMGNSNINRHFGQVNTNRYVVTNDQGGMTFGLNCNVDSTIDVTYGKDRVRQYKIVSGSITYEPNNQLSNNSDINYDFVECQQIEIYQAKQ</sequence>
<dbReference type="AlphaFoldDB" id="A0A078B1U7"/>
<proteinExistence type="predicted"/>
<feature type="domain" description="TLDc" evidence="1">
    <location>
        <begin position="3"/>
        <end position="129"/>
    </location>
</feature>
<dbReference type="Pfam" id="PF07534">
    <property type="entry name" value="TLD"/>
    <property type="match status" value="1"/>
</dbReference>
<organism evidence="2 3">
    <name type="scientific">Stylonychia lemnae</name>
    <name type="common">Ciliate</name>
    <dbReference type="NCBI Taxonomy" id="5949"/>
    <lineage>
        <taxon>Eukaryota</taxon>
        <taxon>Sar</taxon>
        <taxon>Alveolata</taxon>
        <taxon>Ciliophora</taxon>
        <taxon>Intramacronucleata</taxon>
        <taxon>Spirotrichea</taxon>
        <taxon>Stichotrichia</taxon>
        <taxon>Sporadotrichida</taxon>
        <taxon>Oxytrichidae</taxon>
        <taxon>Stylonychinae</taxon>
        <taxon>Stylonychia</taxon>
    </lineage>
</organism>
<dbReference type="InterPro" id="IPR006571">
    <property type="entry name" value="TLDc_dom"/>
</dbReference>
<protein>
    <recommendedName>
        <fullName evidence="1">TLDc domain-containing protein</fullName>
    </recommendedName>
</protein>
<keyword evidence="3" id="KW-1185">Reference proteome</keyword>
<reference evidence="2 3" key="1">
    <citation type="submission" date="2014-06" db="EMBL/GenBank/DDBJ databases">
        <authorList>
            <person name="Swart Estienne"/>
        </authorList>
    </citation>
    <scope>NUCLEOTIDE SEQUENCE [LARGE SCALE GENOMIC DNA]</scope>
    <source>
        <strain evidence="2 3">130c</strain>
    </source>
</reference>
<name>A0A078B1U7_STYLE</name>
<dbReference type="EMBL" id="CCKQ01015465">
    <property type="protein sequence ID" value="CDW87283.1"/>
    <property type="molecule type" value="Genomic_DNA"/>
</dbReference>